<accession>A0ACB8U4X2</accession>
<keyword evidence="2" id="KW-1185">Reference proteome</keyword>
<dbReference type="EMBL" id="MU274911">
    <property type="protein sequence ID" value="KAI0089331.1"/>
    <property type="molecule type" value="Genomic_DNA"/>
</dbReference>
<evidence type="ECO:0000313" key="2">
    <source>
        <dbReference type="Proteomes" id="UP001055072"/>
    </source>
</evidence>
<name>A0ACB8U4X2_9APHY</name>
<dbReference type="Proteomes" id="UP001055072">
    <property type="component" value="Unassembled WGS sequence"/>
</dbReference>
<organism evidence="1 2">
    <name type="scientific">Irpex rosettiformis</name>
    <dbReference type="NCBI Taxonomy" id="378272"/>
    <lineage>
        <taxon>Eukaryota</taxon>
        <taxon>Fungi</taxon>
        <taxon>Dikarya</taxon>
        <taxon>Basidiomycota</taxon>
        <taxon>Agaricomycotina</taxon>
        <taxon>Agaricomycetes</taxon>
        <taxon>Polyporales</taxon>
        <taxon>Irpicaceae</taxon>
        <taxon>Irpex</taxon>
    </lineage>
</organism>
<comment type="caution">
    <text evidence="1">The sequence shown here is derived from an EMBL/GenBank/DDBJ whole genome shotgun (WGS) entry which is preliminary data.</text>
</comment>
<protein>
    <submittedName>
        <fullName evidence="1">Uncharacterized protein</fullName>
    </submittedName>
</protein>
<evidence type="ECO:0000313" key="1">
    <source>
        <dbReference type="EMBL" id="KAI0089331.1"/>
    </source>
</evidence>
<proteinExistence type="predicted"/>
<reference evidence="1" key="1">
    <citation type="journal article" date="2021" name="Environ. Microbiol.">
        <title>Gene family expansions and transcriptome signatures uncover fungal adaptations to wood decay.</title>
        <authorList>
            <person name="Hage H."/>
            <person name="Miyauchi S."/>
            <person name="Viragh M."/>
            <person name="Drula E."/>
            <person name="Min B."/>
            <person name="Chaduli D."/>
            <person name="Navarro D."/>
            <person name="Favel A."/>
            <person name="Norest M."/>
            <person name="Lesage-Meessen L."/>
            <person name="Balint B."/>
            <person name="Merenyi Z."/>
            <person name="de Eugenio L."/>
            <person name="Morin E."/>
            <person name="Martinez A.T."/>
            <person name="Baldrian P."/>
            <person name="Stursova M."/>
            <person name="Martinez M.J."/>
            <person name="Novotny C."/>
            <person name="Magnuson J.K."/>
            <person name="Spatafora J.W."/>
            <person name="Maurice S."/>
            <person name="Pangilinan J."/>
            <person name="Andreopoulos W."/>
            <person name="LaButti K."/>
            <person name="Hundley H."/>
            <person name="Na H."/>
            <person name="Kuo A."/>
            <person name="Barry K."/>
            <person name="Lipzen A."/>
            <person name="Henrissat B."/>
            <person name="Riley R."/>
            <person name="Ahrendt S."/>
            <person name="Nagy L.G."/>
            <person name="Grigoriev I.V."/>
            <person name="Martin F."/>
            <person name="Rosso M.N."/>
        </authorList>
    </citation>
    <scope>NUCLEOTIDE SEQUENCE</scope>
    <source>
        <strain evidence="1">CBS 384.51</strain>
    </source>
</reference>
<sequence>MELPTPREIELETLLRQRDAQLAELTDEVAHLRQYLPNQPTPNITDPISLPPPFVSRLLPLINSRSSPATSSSDTVTAALTQRVKILQEENDELYEILKSGETGRLKEDVRSLRRASQKLETALREAHQVIESLSEELEKSQATVLAYGRLSDNSTDSRTHSESPVMRTHHPLPPHPHASANGSGGGKPPPTAPRAHKKPRLSEGPPPSTANPPHSRGGRSRGESARRHDTPEHAQTGSVERQRKMDVDADDRRGARSPLVEAGRDRDFERDREREKERSSDRDRNRERPRADRDRDRHRERDRDRDRTREHDRSSKRNGAYGVPASGGSTGGGGGRDSGGGRRPRRGSNANSYSSADRTLAERMGLGL</sequence>
<gene>
    <name evidence="1" type="ORF">BDY19DRAFT_138948</name>
</gene>